<organism evidence="1">
    <name type="scientific">Daucus carota subsp. sativus</name>
    <name type="common">Carrot</name>
    <dbReference type="NCBI Taxonomy" id="79200"/>
    <lineage>
        <taxon>Eukaryota</taxon>
        <taxon>Viridiplantae</taxon>
        <taxon>Streptophyta</taxon>
        <taxon>Embryophyta</taxon>
        <taxon>Tracheophyta</taxon>
        <taxon>Spermatophyta</taxon>
        <taxon>Magnoliopsida</taxon>
        <taxon>eudicotyledons</taxon>
        <taxon>Gunneridae</taxon>
        <taxon>Pentapetalae</taxon>
        <taxon>asterids</taxon>
        <taxon>campanulids</taxon>
        <taxon>Apiales</taxon>
        <taxon>Apiaceae</taxon>
        <taxon>Apioideae</taxon>
        <taxon>Scandiceae</taxon>
        <taxon>Daucinae</taxon>
        <taxon>Daucus</taxon>
        <taxon>Daucus sect. Daucus</taxon>
    </lineage>
</organism>
<dbReference type="AlphaFoldDB" id="A0A161WVJ9"/>
<reference evidence="2" key="2">
    <citation type="submission" date="2022-03" db="EMBL/GenBank/DDBJ databases">
        <title>Draft title - Genomic analysis of global carrot germplasm unveils the trajectory of domestication and the origin of high carotenoid orange carrot.</title>
        <authorList>
            <person name="Iorizzo M."/>
            <person name="Ellison S."/>
            <person name="Senalik D."/>
            <person name="Macko-Podgorni A."/>
            <person name="Grzebelus D."/>
            <person name="Bostan H."/>
            <person name="Rolling W."/>
            <person name="Curaba J."/>
            <person name="Simon P."/>
        </authorList>
    </citation>
    <scope>NUCLEOTIDE SEQUENCE</scope>
    <source>
        <tissue evidence="2">Leaf</tissue>
    </source>
</reference>
<gene>
    <name evidence="1" type="ORF">DCAR_011460</name>
    <name evidence="2" type="ORF">DCAR_0312959</name>
</gene>
<evidence type="ECO:0000313" key="3">
    <source>
        <dbReference type="Proteomes" id="UP000077755"/>
    </source>
</evidence>
<sequence length="60" mass="7054">MMLFFVHPKLGERCAFSTLFGKVICLKIEFPRDIISLDIHPPYQLSQHSIIIFAWICQLF</sequence>
<evidence type="ECO:0000313" key="1">
    <source>
        <dbReference type="EMBL" id="KZN02705.1"/>
    </source>
</evidence>
<name>A0A161WVJ9_DAUCS</name>
<proteinExistence type="predicted"/>
<protein>
    <submittedName>
        <fullName evidence="1">Uncharacterized protein</fullName>
    </submittedName>
</protein>
<dbReference type="Gramene" id="KZN02705">
    <property type="protein sequence ID" value="KZN02705"/>
    <property type="gene ID" value="DCAR_011460"/>
</dbReference>
<dbReference type="EMBL" id="LNRQ01000003">
    <property type="protein sequence ID" value="KZN02705.1"/>
    <property type="molecule type" value="Genomic_DNA"/>
</dbReference>
<dbReference type="Proteomes" id="UP000077755">
    <property type="component" value="Chromosome 3"/>
</dbReference>
<accession>A0A161WVJ9</accession>
<keyword evidence="3" id="KW-1185">Reference proteome</keyword>
<evidence type="ECO:0000313" key="2">
    <source>
        <dbReference type="EMBL" id="WOG93673.1"/>
    </source>
</evidence>
<dbReference type="EMBL" id="CP093345">
    <property type="protein sequence ID" value="WOG93673.1"/>
    <property type="molecule type" value="Genomic_DNA"/>
</dbReference>
<reference evidence="1" key="1">
    <citation type="journal article" date="2016" name="Nat. Genet.">
        <title>A high-quality carrot genome assembly provides new insights into carotenoid accumulation and asterid genome evolution.</title>
        <authorList>
            <person name="Iorizzo M."/>
            <person name="Ellison S."/>
            <person name="Senalik D."/>
            <person name="Zeng P."/>
            <person name="Satapoomin P."/>
            <person name="Huang J."/>
            <person name="Bowman M."/>
            <person name="Iovene M."/>
            <person name="Sanseverino W."/>
            <person name="Cavagnaro P."/>
            <person name="Yildiz M."/>
            <person name="Macko-Podgorni A."/>
            <person name="Moranska E."/>
            <person name="Grzebelus E."/>
            <person name="Grzebelus D."/>
            <person name="Ashrafi H."/>
            <person name="Zheng Z."/>
            <person name="Cheng S."/>
            <person name="Spooner D."/>
            <person name="Van Deynze A."/>
            <person name="Simon P."/>
        </authorList>
    </citation>
    <scope>NUCLEOTIDE SEQUENCE [LARGE SCALE GENOMIC DNA]</scope>
    <source>
        <tissue evidence="1">Leaf</tissue>
    </source>
</reference>